<dbReference type="HOGENOM" id="CLU_007814_0_0_7"/>
<dbReference type="InterPro" id="IPR025263">
    <property type="entry name" value="YhdP_central"/>
</dbReference>
<dbReference type="Proteomes" id="UP000002407">
    <property type="component" value="Chromosome"/>
</dbReference>
<sequence>MKVFKILVKISRKEVNVNKILNFIFKFLIFIVVLLTVFVITLKIGIKVDNFKISNFNVSGFYIGLNRNLVLKIEDLEIPISVKHKNENVETELLNITKKITLINKFFDEIDIKNVSLKNQNFALKFNHSVLDFKSPQISLKSYLIPVENGLKTNVESFVLNDFNLSLTGNASLNFKDKIYSFDGNFISSELNGKLRLTSDLKILNVEISDAKAKSIKNFMDEIALKTDMSRTTKNWIYGNIIADNYEIKKFVAKINLKSGEIFKDDFLADGILQNVSVKFDKKLPAVMIGEANVSLRNQSLKFNMENATYLDKNLTNSEVEIYKIFDDDSGIKINLHTSAPFDVKFNKILEAYDIRNPAVQSSGKAEIDVLLDIDFTTENVKAFANAIFKDSKISIGNAEFNSKSGEFALKENKIFLKNFNLNNEFFNADINGNIDFDTDSGNFDANFASINLPNEILSLKNFNDKISLDFKGKNVILKFKNLGADFSFGAQNSINLINISHLIKFSSLLKDIGVKNSNVKITTKDFSDFAINAENTYFDSIFSQNGLSYDTANFKILIKNGALEVKSDDEKISFTKNAKNSILSIKDLDVHIKASDDKKQNLNLNFIGVNSKIFIDDLNKTLNFKSYSGKITPQSSELNGKFAKGTFMFKRDKDLQIYAQNLESKDINDFLGRESVERGEFSLKLKGMSDKFYRGEIDAKNTYIKDYVYYQRLLSLINSIPSLLSLKIPDFNSKGFTVSDGKVYFERLGKIVKISAVNLLGSSADIGGSGIIDLDKDDIKVDLELKYLKDASDFISKIPLINQIFLGEDRKISTIIEIRGSINEPKFETKIAQDIISTPLNLIKNTLMLPFVIFE</sequence>
<evidence type="ECO:0000259" key="2">
    <source>
        <dbReference type="Pfam" id="PF13116"/>
    </source>
</evidence>
<dbReference type="eggNOG" id="COG2982">
    <property type="taxonomic scope" value="Bacteria"/>
</dbReference>
<feature type="domain" description="YhdP central" evidence="2">
    <location>
        <begin position="229"/>
        <end position="437"/>
    </location>
</feature>
<accession>A7I2E8</accession>
<gene>
    <name evidence="3" type="ordered locus">CHAB381_1133</name>
</gene>
<name>A7I2E8_CAMHC</name>
<proteinExistence type="predicted"/>
<feature type="domain" description="YhdP central" evidence="2">
    <location>
        <begin position="456"/>
        <end position="827"/>
    </location>
</feature>
<protein>
    <recommendedName>
        <fullName evidence="2">YhdP central domain-containing protein</fullName>
    </recommendedName>
</protein>
<dbReference type="EMBL" id="CP000776">
    <property type="protein sequence ID" value="ABS52486.1"/>
    <property type="molecule type" value="Genomic_DNA"/>
</dbReference>
<dbReference type="Pfam" id="PF13116">
    <property type="entry name" value="YhdP"/>
    <property type="match status" value="2"/>
</dbReference>
<dbReference type="AlphaFoldDB" id="A7I2E8"/>
<organism evidence="3 4">
    <name type="scientific">Campylobacter hominis (strain ATCC BAA-381 / DSM 21671 / CCUG 45161 / LMG 19568 / NCTC 13146 / CH001A)</name>
    <dbReference type="NCBI Taxonomy" id="360107"/>
    <lineage>
        <taxon>Bacteria</taxon>
        <taxon>Pseudomonadati</taxon>
        <taxon>Campylobacterota</taxon>
        <taxon>Epsilonproteobacteria</taxon>
        <taxon>Campylobacterales</taxon>
        <taxon>Campylobacteraceae</taxon>
        <taxon>Campylobacter</taxon>
    </lineage>
</organism>
<feature type="transmembrane region" description="Helical" evidence="1">
    <location>
        <begin position="20"/>
        <end position="42"/>
    </location>
</feature>
<keyword evidence="1" id="KW-0472">Membrane</keyword>
<reference evidence="4" key="1">
    <citation type="submission" date="2007-07" db="EMBL/GenBank/DDBJ databases">
        <title>Complete genome sequence of Campylobacter hominis ATCC BAA-381, a commensal isolated from the human gastrointestinal tract.</title>
        <authorList>
            <person name="Fouts D.E."/>
            <person name="Mongodin E.F."/>
            <person name="Puiu D."/>
            <person name="Sebastian Y."/>
            <person name="Miller W.G."/>
            <person name="Mandrell R.E."/>
            <person name="Nelson K.E."/>
        </authorList>
    </citation>
    <scope>NUCLEOTIDE SEQUENCE [LARGE SCALE GENOMIC DNA]</scope>
    <source>
        <strain evidence="4">ATCC BAA-381 / LMG 19568 / NCTC 13146 / CH001A</strain>
    </source>
</reference>
<dbReference type="KEGG" id="cha:CHAB381_1133"/>
<keyword evidence="4" id="KW-1185">Reference proteome</keyword>
<evidence type="ECO:0000256" key="1">
    <source>
        <dbReference type="SAM" id="Phobius"/>
    </source>
</evidence>
<dbReference type="STRING" id="360107.CHAB381_1133"/>
<keyword evidence="1" id="KW-0812">Transmembrane</keyword>
<evidence type="ECO:0000313" key="4">
    <source>
        <dbReference type="Proteomes" id="UP000002407"/>
    </source>
</evidence>
<evidence type="ECO:0000313" key="3">
    <source>
        <dbReference type="EMBL" id="ABS52486.1"/>
    </source>
</evidence>
<dbReference type="OrthoDB" id="5332226at2"/>
<keyword evidence="1" id="KW-1133">Transmembrane helix</keyword>